<dbReference type="SUPFAM" id="SSF46785">
    <property type="entry name" value="Winged helix' DNA-binding domain"/>
    <property type="match status" value="1"/>
</dbReference>
<reference evidence="6" key="1">
    <citation type="journal article" date="2019" name="Int. J. Syst. Evol. Microbiol.">
        <title>The Global Catalogue of Microorganisms (GCM) 10K type strain sequencing project: providing services to taxonomists for standard genome sequencing and annotation.</title>
        <authorList>
            <consortium name="The Broad Institute Genomics Platform"/>
            <consortium name="The Broad Institute Genome Sequencing Center for Infectious Disease"/>
            <person name="Wu L."/>
            <person name="Ma J."/>
        </authorList>
    </citation>
    <scope>NUCLEOTIDE SEQUENCE [LARGE SCALE GENOMIC DNA]</scope>
    <source>
        <strain evidence="6">KCTC 42087</strain>
    </source>
</reference>
<dbReference type="InterPro" id="IPR000524">
    <property type="entry name" value="Tscrpt_reg_HTH_GntR"/>
</dbReference>
<name>A0ABW0ZRU3_9ACTN</name>
<keyword evidence="3" id="KW-0804">Transcription</keyword>
<dbReference type="InterPro" id="IPR036388">
    <property type="entry name" value="WH-like_DNA-bd_sf"/>
</dbReference>
<gene>
    <name evidence="5" type="ORF">ACFPZN_01665</name>
</gene>
<proteinExistence type="predicted"/>
<dbReference type="RefSeq" id="WP_378279369.1">
    <property type="nucleotide sequence ID" value="NZ_JBHSON010000002.1"/>
</dbReference>
<sequence length="222" mass="25007">MQQRRLVRTKTRAVVVDYVLEELFEGRLKSGDRIDLDEVCEALGVSRLPVREAIVMLERDGIVSTKYHRGVYVEPFDAESIMDDFEIMGVLSGIAVRRLAEKQDTETIAALQGLVEELRSADPEDRDRVFELVQQIITLEQRAGGSRRLRAELRSYHGYLPQAFRVGAGRSHARTVEAHDLVVRAIVAGDGEEAARHRLEDFRDAGRRVVAELERRGVLSGA</sequence>
<keyword evidence="1" id="KW-0805">Transcription regulation</keyword>
<dbReference type="PROSITE" id="PS50949">
    <property type="entry name" value="HTH_GNTR"/>
    <property type="match status" value="1"/>
</dbReference>
<dbReference type="InterPro" id="IPR008920">
    <property type="entry name" value="TF_FadR/GntR_C"/>
</dbReference>
<dbReference type="SUPFAM" id="SSF48008">
    <property type="entry name" value="GntR ligand-binding domain-like"/>
    <property type="match status" value="1"/>
</dbReference>
<evidence type="ECO:0000256" key="2">
    <source>
        <dbReference type="ARBA" id="ARBA00023125"/>
    </source>
</evidence>
<dbReference type="Pfam" id="PF07729">
    <property type="entry name" value="FCD"/>
    <property type="match status" value="1"/>
</dbReference>
<evidence type="ECO:0000256" key="1">
    <source>
        <dbReference type="ARBA" id="ARBA00023015"/>
    </source>
</evidence>
<dbReference type="SMART" id="SM00345">
    <property type="entry name" value="HTH_GNTR"/>
    <property type="match status" value="1"/>
</dbReference>
<dbReference type="Pfam" id="PF00392">
    <property type="entry name" value="GntR"/>
    <property type="match status" value="1"/>
</dbReference>
<keyword evidence="2" id="KW-0238">DNA-binding</keyword>
<dbReference type="PANTHER" id="PTHR43537">
    <property type="entry name" value="TRANSCRIPTIONAL REGULATOR, GNTR FAMILY"/>
    <property type="match status" value="1"/>
</dbReference>
<dbReference type="InterPro" id="IPR011711">
    <property type="entry name" value="GntR_C"/>
</dbReference>
<dbReference type="InterPro" id="IPR036390">
    <property type="entry name" value="WH_DNA-bd_sf"/>
</dbReference>
<keyword evidence="6" id="KW-1185">Reference proteome</keyword>
<evidence type="ECO:0000313" key="6">
    <source>
        <dbReference type="Proteomes" id="UP001596074"/>
    </source>
</evidence>
<organism evidence="5 6">
    <name type="scientific">Actinomadura rugatobispora</name>
    <dbReference type="NCBI Taxonomy" id="1994"/>
    <lineage>
        <taxon>Bacteria</taxon>
        <taxon>Bacillati</taxon>
        <taxon>Actinomycetota</taxon>
        <taxon>Actinomycetes</taxon>
        <taxon>Streptosporangiales</taxon>
        <taxon>Thermomonosporaceae</taxon>
        <taxon>Actinomadura</taxon>
    </lineage>
</organism>
<accession>A0ABW0ZRU3</accession>
<comment type="caution">
    <text evidence="5">The sequence shown here is derived from an EMBL/GenBank/DDBJ whole genome shotgun (WGS) entry which is preliminary data.</text>
</comment>
<protein>
    <submittedName>
        <fullName evidence="5">GntR family transcriptional regulator</fullName>
    </submittedName>
</protein>
<dbReference type="Gene3D" id="1.10.10.10">
    <property type="entry name" value="Winged helix-like DNA-binding domain superfamily/Winged helix DNA-binding domain"/>
    <property type="match status" value="1"/>
</dbReference>
<dbReference type="EMBL" id="JBHSON010000002">
    <property type="protein sequence ID" value="MFC5744314.1"/>
    <property type="molecule type" value="Genomic_DNA"/>
</dbReference>
<dbReference type="PANTHER" id="PTHR43537:SF45">
    <property type="entry name" value="GNTR FAMILY REGULATORY PROTEIN"/>
    <property type="match status" value="1"/>
</dbReference>
<evidence type="ECO:0000256" key="3">
    <source>
        <dbReference type="ARBA" id="ARBA00023163"/>
    </source>
</evidence>
<dbReference type="Proteomes" id="UP001596074">
    <property type="component" value="Unassembled WGS sequence"/>
</dbReference>
<feature type="domain" description="HTH gntR-type" evidence="4">
    <location>
        <begin position="9"/>
        <end position="76"/>
    </location>
</feature>
<evidence type="ECO:0000259" key="4">
    <source>
        <dbReference type="PROSITE" id="PS50949"/>
    </source>
</evidence>
<dbReference type="Gene3D" id="1.20.120.530">
    <property type="entry name" value="GntR ligand-binding domain-like"/>
    <property type="match status" value="1"/>
</dbReference>
<evidence type="ECO:0000313" key="5">
    <source>
        <dbReference type="EMBL" id="MFC5744314.1"/>
    </source>
</evidence>